<evidence type="ECO:0000256" key="5">
    <source>
        <dbReference type="ARBA" id="ARBA00022692"/>
    </source>
</evidence>
<keyword evidence="4" id="KW-0762">Sugar transport</keyword>
<accession>A0A2S3U8Q3</accession>
<evidence type="ECO:0000256" key="7">
    <source>
        <dbReference type="ARBA" id="ARBA00023136"/>
    </source>
</evidence>
<keyword evidence="6 8" id="KW-1133">Transmembrane helix</keyword>
<dbReference type="Proteomes" id="UP000236990">
    <property type="component" value="Unassembled WGS sequence"/>
</dbReference>
<dbReference type="GO" id="GO:0008982">
    <property type="term" value="F:protein-N(PI)-phosphohistidine-sugar phosphotransferase activity"/>
    <property type="evidence" value="ECO:0007669"/>
    <property type="project" value="InterPro"/>
</dbReference>
<dbReference type="GO" id="GO:0005886">
    <property type="term" value="C:plasma membrane"/>
    <property type="evidence" value="ECO:0007669"/>
    <property type="project" value="UniProtKB-SubCell"/>
</dbReference>
<feature type="transmembrane region" description="Helical" evidence="8">
    <location>
        <begin position="65"/>
        <end position="84"/>
    </location>
</feature>
<comment type="subcellular location">
    <subcellularLocation>
        <location evidence="1">Cell membrane</location>
        <topology evidence="1">Multi-pass membrane protein</topology>
    </subcellularLocation>
</comment>
<keyword evidence="7 8" id="KW-0472">Membrane</keyword>
<feature type="domain" description="Phosphotransferase system EIIC" evidence="9">
    <location>
        <begin position="29"/>
        <end position="81"/>
    </location>
</feature>
<keyword evidence="5 8" id="KW-0812">Transmembrane</keyword>
<protein>
    <submittedName>
        <fullName evidence="10">Oligo-beta-mannoside permease IIC component</fullName>
    </submittedName>
</protein>
<dbReference type="GO" id="GO:0009401">
    <property type="term" value="P:phosphoenolpyruvate-dependent sugar phosphotransferase system"/>
    <property type="evidence" value="ECO:0007669"/>
    <property type="project" value="InterPro"/>
</dbReference>
<evidence type="ECO:0000259" key="9">
    <source>
        <dbReference type="Pfam" id="PF02378"/>
    </source>
</evidence>
<name>A0A2S3U8Q3_LACPN</name>
<evidence type="ECO:0000256" key="4">
    <source>
        <dbReference type="ARBA" id="ARBA00022597"/>
    </source>
</evidence>
<dbReference type="PANTHER" id="PTHR33989">
    <property type="match status" value="1"/>
</dbReference>
<sequence length="98" mass="11158">MKNIALGFQNKFLPALAKLGNLKYMVVLRDGMIITIPFTIFGSIFMIVANLPFTWWTNFIKPISGYLNAAVTVTFGILALLSRWELVTNPPRLLNWIR</sequence>
<evidence type="ECO:0000256" key="2">
    <source>
        <dbReference type="ARBA" id="ARBA00022448"/>
    </source>
</evidence>
<dbReference type="EMBL" id="NKCZ01000075">
    <property type="protein sequence ID" value="POD88471.1"/>
    <property type="molecule type" value="Genomic_DNA"/>
</dbReference>
<dbReference type="InterPro" id="IPR051088">
    <property type="entry name" value="PTS_Sugar-EIIC/EIIB"/>
</dbReference>
<dbReference type="PANTHER" id="PTHR33989:SF4">
    <property type="entry name" value="PTS SYSTEM N,N'-DIACETYLCHITOBIOSE-SPECIFIC EIIC COMPONENT"/>
    <property type="match status" value="1"/>
</dbReference>
<dbReference type="Pfam" id="PF02378">
    <property type="entry name" value="PTS_EIIC"/>
    <property type="match status" value="1"/>
</dbReference>
<evidence type="ECO:0000313" key="10">
    <source>
        <dbReference type="EMBL" id="POD88471.1"/>
    </source>
</evidence>
<keyword evidence="3" id="KW-1003">Cell membrane</keyword>
<dbReference type="GO" id="GO:1901264">
    <property type="term" value="P:carbohydrate derivative transport"/>
    <property type="evidence" value="ECO:0007669"/>
    <property type="project" value="TreeGrafter"/>
</dbReference>
<evidence type="ECO:0000313" key="11">
    <source>
        <dbReference type="Proteomes" id="UP000236990"/>
    </source>
</evidence>
<comment type="caution">
    <text evidence="10">The sequence shown here is derived from an EMBL/GenBank/DDBJ whole genome shotgun (WGS) entry which is preliminary data.</text>
</comment>
<evidence type="ECO:0000256" key="8">
    <source>
        <dbReference type="SAM" id="Phobius"/>
    </source>
</evidence>
<dbReference type="AlphaFoldDB" id="A0A2S3U8Q3"/>
<keyword evidence="2" id="KW-0813">Transport</keyword>
<evidence type="ECO:0000256" key="3">
    <source>
        <dbReference type="ARBA" id="ARBA00022475"/>
    </source>
</evidence>
<proteinExistence type="predicted"/>
<gene>
    <name evidence="10" type="ORF">S101258_00789</name>
</gene>
<reference evidence="10 11" key="1">
    <citation type="submission" date="2017-06" db="EMBL/GenBank/DDBJ databases">
        <title>Genome sequence of Lactobacillus plantarum subsp. plantarum strain SRCM101258.</title>
        <authorList>
            <person name="Cho S.H."/>
        </authorList>
    </citation>
    <scope>NUCLEOTIDE SEQUENCE [LARGE SCALE GENOMIC DNA]</scope>
    <source>
        <strain evidence="10 11">SRCM101258</strain>
    </source>
</reference>
<organism evidence="10 11">
    <name type="scientific">Lactiplantibacillus plantarum subsp. plantarum</name>
    <dbReference type="NCBI Taxonomy" id="337330"/>
    <lineage>
        <taxon>Bacteria</taxon>
        <taxon>Bacillati</taxon>
        <taxon>Bacillota</taxon>
        <taxon>Bacilli</taxon>
        <taxon>Lactobacillales</taxon>
        <taxon>Lactobacillaceae</taxon>
        <taxon>Lactiplantibacillus</taxon>
    </lineage>
</organism>
<evidence type="ECO:0000256" key="1">
    <source>
        <dbReference type="ARBA" id="ARBA00004651"/>
    </source>
</evidence>
<evidence type="ECO:0000256" key="6">
    <source>
        <dbReference type="ARBA" id="ARBA00022989"/>
    </source>
</evidence>
<dbReference type="InterPro" id="IPR003352">
    <property type="entry name" value="PTS_EIIC"/>
</dbReference>
<feature type="transmembrane region" description="Helical" evidence="8">
    <location>
        <begin position="32"/>
        <end position="53"/>
    </location>
</feature>